<reference evidence="1" key="1">
    <citation type="journal article" date="1996" name="Virology">
        <title>A genomic region of lactococcal temperate bacteriophage TP901-1 encoding major virion proteins.</title>
        <authorList>
            <person name="Johnsen M.G."/>
            <person name="Appel K.F."/>
            <person name="Madsen P.L."/>
            <person name="Vogensen F.K."/>
            <person name="Hammer K."/>
            <person name="Arnau J."/>
        </authorList>
    </citation>
    <scope>NUCLEOTIDE SEQUENCE</scope>
    <source>
        <strain evidence="1">TP901-1</strain>
    </source>
</reference>
<dbReference type="EMBL" id="X84706">
    <property type="protein sequence ID" value="CAA59193.1"/>
    <property type="molecule type" value="Genomic_DNA"/>
</dbReference>
<protein>
    <submittedName>
        <fullName evidence="1">C2 protein</fullName>
    </submittedName>
</protein>
<gene>
    <name evidence="1" type="primary">c2</name>
</gene>
<sequence>IAEKFESSEDTYESMMIRFLRCFGIQDLSVFERMTIREYSIRSIAFQLRTLDEEEFIYEQAWANWQVQATKQQGKKPLYPTFKKFFDKKKLENEILGIESPENKFKKDNKLIDLMKKANN</sequence>
<organism evidence="1">
    <name type="scientific">Lactococcus phage B1</name>
    <dbReference type="NCBI Taxonomy" id="47931"/>
    <lineage>
        <taxon>Viruses</taxon>
        <taxon>Duplodnaviria</taxon>
        <taxon>Heunggongvirae</taxon>
        <taxon>Uroviricota</taxon>
        <taxon>Caudoviricetes</taxon>
    </lineage>
</organism>
<proteinExistence type="predicted"/>
<evidence type="ECO:0000313" key="1">
    <source>
        <dbReference type="EMBL" id="CAA59193.1"/>
    </source>
</evidence>
<name>Q38180_9CAUD</name>
<feature type="non-terminal residue" evidence="1">
    <location>
        <position position="1"/>
    </location>
</feature>
<accession>Q38180</accession>